<proteinExistence type="predicted"/>
<dbReference type="Gene3D" id="1.20.1530.20">
    <property type="match status" value="1"/>
</dbReference>
<feature type="transmembrane region" description="Helical" evidence="1">
    <location>
        <begin position="12"/>
        <end position="35"/>
    </location>
</feature>
<dbReference type="PANTHER" id="PTHR18640:SF5">
    <property type="entry name" value="SODIUM_BILE ACID COTRANSPORTER 7"/>
    <property type="match status" value="1"/>
</dbReference>
<gene>
    <name evidence="2" type="ORF">SAMD00023353_1901720</name>
</gene>
<dbReference type="Proteomes" id="UP000054516">
    <property type="component" value="Unassembled WGS sequence"/>
</dbReference>
<sequence>MTRNSGGDEAAAIIEVVIGNVVGSFISPFLIYGFLPGDSAFDSLRPATPSTLGPMYISVLKQLGLSVLLPLAVGQSLRWAFPKETPWVLGTFRLAKLCSVLLVLVAWWVAAFEAVKGQNG</sequence>
<dbReference type="InterPro" id="IPR038770">
    <property type="entry name" value="Na+/solute_symporter_sf"/>
</dbReference>
<dbReference type="AlphaFoldDB" id="A0A1S8A8J6"/>
<evidence type="ECO:0000313" key="2">
    <source>
        <dbReference type="EMBL" id="GAW26040.1"/>
    </source>
</evidence>
<dbReference type="GO" id="GO:0005886">
    <property type="term" value="C:plasma membrane"/>
    <property type="evidence" value="ECO:0007669"/>
    <property type="project" value="TreeGrafter"/>
</dbReference>
<keyword evidence="1" id="KW-0812">Transmembrane</keyword>
<keyword evidence="1" id="KW-0472">Membrane</keyword>
<dbReference type="Pfam" id="PF13593">
    <property type="entry name" value="SBF_like"/>
    <property type="match status" value="1"/>
</dbReference>
<keyword evidence="1" id="KW-1133">Transmembrane helix</keyword>
<feature type="transmembrane region" description="Helical" evidence="1">
    <location>
        <begin position="94"/>
        <end position="112"/>
    </location>
</feature>
<accession>A0A1S8A8J6</accession>
<keyword evidence="3" id="KW-1185">Reference proteome</keyword>
<feature type="transmembrane region" description="Helical" evidence="1">
    <location>
        <begin position="55"/>
        <end position="73"/>
    </location>
</feature>
<dbReference type="EMBL" id="DF977464">
    <property type="protein sequence ID" value="GAW26040.1"/>
    <property type="molecule type" value="Genomic_DNA"/>
</dbReference>
<organism evidence="2">
    <name type="scientific">Rosellinia necatrix</name>
    <name type="common">White root-rot fungus</name>
    <dbReference type="NCBI Taxonomy" id="77044"/>
    <lineage>
        <taxon>Eukaryota</taxon>
        <taxon>Fungi</taxon>
        <taxon>Dikarya</taxon>
        <taxon>Ascomycota</taxon>
        <taxon>Pezizomycotina</taxon>
        <taxon>Sordariomycetes</taxon>
        <taxon>Xylariomycetidae</taxon>
        <taxon>Xylariales</taxon>
        <taxon>Xylariaceae</taxon>
        <taxon>Rosellinia</taxon>
    </lineage>
</organism>
<dbReference type="OMA" id="WAFPKET"/>
<dbReference type="PANTHER" id="PTHR18640">
    <property type="entry name" value="SOLUTE CARRIER FAMILY 10 MEMBER 7"/>
    <property type="match status" value="1"/>
</dbReference>
<protein>
    <submittedName>
        <fullName evidence="2">Putative sodium bile acid cotransporter</fullName>
    </submittedName>
</protein>
<dbReference type="InterPro" id="IPR016833">
    <property type="entry name" value="Put_Na-Bile_cotransptr"/>
</dbReference>
<name>A0A1S8A8J6_ROSNE</name>
<dbReference type="OrthoDB" id="188035at2759"/>
<dbReference type="STRING" id="77044.A0A1S8A8J6"/>
<reference evidence="2" key="1">
    <citation type="submission" date="2016-03" db="EMBL/GenBank/DDBJ databases">
        <title>Draft genome sequence of Rosellinia necatrix.</title>
        <authorList>
            <person name="Kanematsu S."/>
        </authorList>
    </citation>
    <scope>NUCLEOTIDE SEQUENCE [LARGE SCALE GENOMIC DNA]</scope>
    <source>
        <strain evidence="2">W97</strain>
    </source>
</reference>
<evidence type="ECO:0000256" key="1">
    <source>
        <dbReference type="SAM" id="Phobius"/>
    </source>
</evidence>
<evidence type="ECO:0000313" key="3">
    <source>
        <dbReference type="Proteomes" id="UP000054516"/>
    </source>
</evidence>